<dbReference type="PANTHER" id="PTHR30069">
    <property type="entry name" value="TONB-DEPENDENT OUTER MEMBRANE RECEPTOR"/>
    <property type="match status" value="1"/>
</dbReference>
<keyword evidence="3" id="KW-1134">Transmembrane beta strand</keyword>
<dbReference type="GO" id="GO:0030246">
    <property type="term" value="F:carbohydrate binding"/>
    <property type="evidence" value="ECO:0007669"/>
    <property type="project" value="InterPro"/>
</dbReference>
<comment type="subcellular location">
    <subcellularLocation>
        <location evidence="1">Cell outer membrane</location>
        <topology evidence="1">Multi-pass membrane protein</topology>
    </subcellularLocation>
</comment>
<dbReference type="GO" id="GO:0044718">
    <property type="term" value="P:siderophore transmembrane transport"/>
    <property type="evidence" value="ECO:0007669"/>
    <property type="project" value="TreeGrafter"/>
</dbReference>
<evidence type="ECO:0000259" key="8">
    <source>
        <dbReference type="Pfam" id="PF25183"/>
    </source>
</evidence>
<accession>A0AAU8MZG3</accession>
<feature type="signal peptide" evidence="7">
    <location>
        <begin position="1"/>
        <end position="35"/>
    </location>
</feature>
<keyword evidence="2" id="KW-0813">Transport</keyword>
<dbReference type="InterPro" id="IPR036942">
    <property type="entry name" value="Beta-barrel_TonB_sf"/>
</dbReference>
<keyword evidence="4" id="KW-0812">Transmembrane</keyword>
<keyword evidence="6" id="KW-0998">Cell outer membrane</keyword>
<dbReference type="InterPro" id="IPR013784">
    <property type="entry name" value="Carb-bd-like_fold"/>
</dbReference>
<feature type="chain" id="PRO_5043851771" evidence="7">
    <location>
        <begin position="36"/>
        <end position="1002"/>
    </location>
</feature>
<dbReference type="Pfam" id="PF25183">
    <property type="entry name" value="OMP_b-brl_4"/>
    <property type="match status" value="1"/>
</dbReference>
<evidence type="ECO:0000256" key="3">
    <source>
        <dbReference type="ARBA" id="ARBA00022452"/>
    </source>
</evidence>
<keyword evidence="7" id="KW-0732">Signal</keyword>
<evidence type="ECO:0000256" key="1">
    <source>
        <dbReference type="ARBA" id="ARBA00004571"/>
    </source>
</evidence>
<dbReference type="EMBL" id="CP159925">
    <property type="protein sequence ID" value="XCO76982.1"/>
    <property type="molecule type" value="Genomic_DNA"/>
</dbReference>
<evidence type="ECO:0000256" key="5">
    <source>
        <dbReference type="ARBA" id="ARBA00023136"/>
    </source>
</evidence>
<dbReference type="SUPFAM" id="SSF49452">
    <property type="entry name" value="Starch-binding domain-like"/>
    <property type="match status" value="1"/>
</dbReference>
<reference evidence="9" key="1">
    <citation type="submission" date="2024-06" db="EMBL/GenBank/DDBJ databases">
        <authorList>
            <person name="Li S."/>
        </authorList>
    </citation>
    <scope>NUCLEOTIDE SEQUENCE</scope>
    <source>
        <strain evidence="9">SR10</strain>
    </source>
</reference>
<evidence type="ECO:0000256" key="6">
    <source>
        <dbReference type="ARBA" id="ARBA00023237"/>
    </source>
</evidence>
<evidence type="ECO:0000313" key="9">
    <source>
        <dbReference type="EMBL" id="XCO76982.1"/>
    </source>
</evidence>
<evidence type="ECO:0000256" key="2">
    <source>
        <dbReference type="ARBA" id="ARBA00022448"/>
    </source>
</evidence>
<proteinExistence type="predicted"/>
<dbReference type="AlphaFoldDB" id="A0AAU8MZG3"/>
<keyword evidence="5" id="KW-0472">Membrane</keyword>
<sequence length="1002" mass="111992">MKLQHRTTKHRNRIKRSRLAWGLMIVLATAGAAQAQSITGGLYGYAPTQGQVSVLIENPDTGFRRELKVDANGRYNASGLNPGGYTVTISRDGKIVSESRISVRPNSDTAVAAADAGARTAATELDTVVVTGQSMTTQVTPIDVSTPELTNHYSRELINGLPLPPSATPERIALLRSNARHDSNTTGLVQLGGASPAENRYYLNEFDTTNDRTSLGSNRLPREAIQDTEVLAGSFGASWTNATGGIMAQTVRQGTNAFRAGYSLYYTPATSRLLNPREKDIYGGDDSYYKYVSNNHRDSSATQYVWGSGALIRDKLFAFVLLGNTSPWKSYRYTINRATTTTSSNKNALVNLTWNINDHQTFNLTGSRDWSESDTDTYLLKGNYTTDRGAFSQSSHSPARQRLLIGNYHWNITDDLQLRLMGGYLGQINDRAHGSEDIPYVDQYNSATQKTVNIGANDRTVNFRPDDYWRRGYKGDLTWNFQDHKIVFGLEHYVHFLGQDWHTPLAGWYTYYDRPNTVQLQNGERVSGKYVQHFLNREFGRMFSVNRAAYIEDYWQVTDRVMLYGGLRYDKYVNKDALERELFSFPMYSPRLGLSWDVNGDSSLKVGANLGRYSLSMPSNFSFGVAQSRSTTTKWYRYTGIDPVTKAPTGLTQIGSAYVPPGRDGIPPRTHEVSATNLKSPYRDEFQAYVQKELPGNWVGQLDFGYSTLKRVINQTCYNKGIVDWANAHGYPDYTDDDIACFEVNPGEDVTVLRDFAGDGTLKSLRVPASAFGLPKPKNKYIHLTLDLNHHRTDSEPYYLGLSYTWARSYGNDNGFLDLEGHNAGYIGQTGRYDFPEVTLGANGNLVSDVRHKLTASGVYYFKNGLRVGGILNVQSGQPVTCFGLKPDVDSLSYNWGSWGHYCDTRTNPVGVTSAGSMGRLPMFWQLDLNLGYDLSIGENHKLSVDLGIQNLTNRRGITDRYNTYSADINADNSVVPDINFLIPSQYQAPRTTSLVLRYEFK</sequence>
<dbReference type="SUPFAM" id="SSF56935">
    <property type="entry name" value="Porins"/>
    <property type="match status" value="1"/>
</dbReference>
<dbReference type="GO" id="GO:0009279">
    <property type="term" value="C:cell outer membrane"/>
    <property type="evidence" value="ECO:0007669"/>
    <property type="project" value="UniProtKB-SubCell"/>
</dbReference>
<name>A0AAU8MZG3_9GAMM</name>
<dbReference type="PANTHER" id="PTHR30069:SF46">
    <property type="entry name" value="OAR PROTEIN"/>
    <property type="match status" value="1"/>
</dbReference>
<evidence type="ECO:0000256" key="7">
    <source>
        <dbReference type="SAM" id="SignalP"/>
    </source>
</evidence>
<dbReference type="Pfam" id="PF13620">
    <property type="entry name" value="CarboxypepD_reg"/>
    <property type="match status" value="1"/>
</dbReference>
<protein>
    <submittedName>
        <fullName evidence="9">TonB-dependent receptor</fullName>
    </submittedName>
</protein>
<dbReference type="RefSeq" id="WP_363800286.1">
    <property type="nucleotide sequence ID" value="NZ_CP159925.1"/>
</dbReference>
<dbReference type="InterPro" id="IPR039426">
    <property type="entry name" value="TonB-dep_rcpt-like"/>
</dbReference>
<gene>
    <name evidence="9" type="ORF">ABU614_09405</name>
</gene>
<evidence type="ECO:0000256" key="4">
    <source>
        <dbReference type="ARBA" id="ARBA00022692"/>
    </source>
</evidence>
<keyword evidence="9" id="KW-0675">Receptor</keyword>
<dbReference type="Gene3D" id="2.40.170.20">
    <property type="entry name" value="TonB-dependent receptor, beta-barrel domain"/>
    <property type="match status" value="2"/>
</dbReference>
<organism evidence="9">
    <name type="scientific">Lysobacter firmicutimachus</name>
    <dbReference type="NCBI Taxonomy" id="1792846"/>
    <lineage>
        <taxon>Bacteria</taxon>
        <taxon>Pseudomonadati</taxon>
        <taxon>Pseudomonadota</taxon>
        <taxon>Gammaproteobacteria</taxon>
        <taxon>Lysobacterales</taxon>
        <taxon>Lysobacteraceae</taxon>
        <taxon>Lysobacter</taxon>
    </lineage>
</organism>
<feature type="domain" description="TonB-dependent transporter Oar-like beta-barrel" evidence="8">
    <location>
        <begin position="588"/>
        <end position="884"/>
    </location>
</feature>
<dbReference type="GO" id="GO:0015344">
    <property type="term" value="F:siderophore uptake transmembrane transporter activity"/>
    <property type="evidence" value="ECO:0007669"/>
    <property type="project" value="TreeGrafter"/>
</dbReference>
<dbReference type="InterPro" id="IPR057601">
    <property type="entry name" value="Oar-like_b-barrel"/>
</dbReference>
<dbReference type="Gene3D" id="2.60.40.1120">
    <property type="entry name" value="Carboxypeptidase-like, regulatory domain"/>
    <property type="match status" value="1"/>
</dbReference>